<proteinExistence type="predicted"/>
<keyword evidence="2" id="KW-1185">Reference proteome</keyword>
<keyword evidence="1" id="KW-0131">Cell cycle</keyword>
<dbReference type="RefSeq" id="WP_110299732.1">
    <property type="nucleotide sequence ID" value="NZ_QJJM01000012.1"/>
</dbReference>
<dbReference type="Pfam" id="PF04977">
    <property type="entry name" value="DivIC"/>
    <property type="match status" value="1"/>
</dbReference>
<sequence>MSSRKPVIKPAKQAIAPGISLVALLAIAAYALLGPTGVLAWGDYRQRLEVQKVELARLQKHRDALRNRVELLDPKAVDPDLVSELVRRELNVAHPDEVIVPLK</sequence>
<evidence type="ECO:0000313" key="1">
    <source>
        <dbReference type="EMBL" id="PXW71589.1"/>
    </source>
</evidence>
<gene>
    <name evidence="1" type="ORF">C7451_11233</name>
</gene>
<dbReference type="EMBL" id="QJJM01000012">
    <property type="protein sequence ID" value="PXW71589.1"/>
    <property type="molecule type" value="Genomic_DNA"/>
</dbReference>
<organism evidence="1 2">
    <name type="scientific">Blastomonas natatoria</name>
    <dbReference type="NCBI Taxonomy" id="34015"/>
    <lineage>
        <taxon>Bacteria</taxon>
        <taxon>Pseudomonadati</taxon>
        <taxon>Pseudomonadota</taxon>
        <taxon>Alphaproteobacteria</taxon>
        <taxon>Sphingomonadales</taxon>
        <taxon>Sphingomonadaceae</taxon>
        <taxon>Blastomonas</taxon>
    </lineage>
</organism>
<reference evidence="1 2" key="1">
    <citation type="submission" date="2018-05" db="EMBL/GenBank/DDBJ databases">
        <title>Genomic Encyclopedia of Type Strains, Phase IV (KMG-IV): sequencing the most valuable type-strain genomes for metagenomic binning, comparative biology and taxonomic classification.</title>
        <authorList>
            <person name="Goeker M."/>
        </authorList>
    </citation>
    <scope>NUCLEOTIDE SEQUENCE [LARGE SCALE GENOMIC DNA]</scope>
    <source>
        <strain evidence="1 2">DSM 3183</strain>
    </source>
</reference>
<dbReference type="InterPro" id="IPR007060">
    <property type="entry name" value="FtsL/DivIC"/>
</dbReference>
<dbReference type="OrthoDB" id="9815600at2"/>
<keyword evidence="1" id="KW-0132">Cell division</keyword>
<accession>A0A2V3UT84</accession>
<comment type="caution">
    <text evidence="1">The sequence shown here is derived from an EMBL/GenBank/DDBJ whole genome shotgun (WGS) entry which is preliminary data.</text>
</comment>
<dbReference type="AlphaFoldDB" id="A0A2V3UT84"/>
<evidence type="ECO:0000313" key="2">
    <source>
        <dbReference type="Proteomes" id="UP000248014"/>
    </source>
</evidence>
<dbReference type="GO" id="GO:0051301">
    <property type="term" value="P:cell division"/>
    <property type="evidence" value="ECO:0007669"/>
    <property type="project" value="UniProtKB-KW"/>
</dbReference>
<name>A0A2V3UT84_9SPHN</name>
<dbReference type="Proteomes" id="UP000248014">
    <property type="component" value="Unassembled WGS sequence"/>
</dbReference>
<protein>
    <submittedName>
        <fullName evidence="1">Cell division protein FtsB</fullName>
    </submittedName>
</protein>